<feature type="region of interest" description="Disordered" evidence="1">
    <location>
        <begin position="209"/>
        <end position="254"/>
    </location>
</feature>
<feature type="compositionally biased region" description="Basic and acidic residues" evidence="1">
    <location>
        <begin position="220"/>
        <end position="232"/>
    </location>
</feature>
<accession>A0ABD1P031</accession>
<dbReference type="Proteomes" id="UP001604277">
    <property type="component" value="Unassembled WGS sequence"/>
</dbReference>
<feature type="compositionally biased region" description="Acidic residues" evidence="1">
    <location>
        <begin position="209"/>
        <end position="219"/>
    </location>
</feature>
<name>A0ABD1P031_9LAMI</name>
<protein>
    <submittedName>
        <fullName evidence="2">Uncharacterized protein</fullName>
    </submittedName>
</protein>
<reference evidence="3" key="1">
    <citation type="submission" date="2024-07" db="EMBL/GenBank/DDBJ databases">
        <title>Two chromosome-level genome assemblies of Korean endemic species Abeliophyllum distichum and Forsythia ovata (Oleaceae).</title>
        <authorList>
            <person name="Jang H."/>
        </authorList>
    </citation>
    <scope>NUCLEOTIDE SEQUENCE [LARGE SCALE GENOMIC DNA]</scope>
</reference>
<comment type="caution">
    <text evidence="2">The sequence shown here is derived from an EMBL/GenBank/DDBJ whole genome shotgun (WGS) entry which is preliminary data.</text>
</comment>
<evidence type="ECO:0000256" key="1">
    <source>
        <dbReference type="SAM" id="MobiDB-lite"/>
    </source>
</evidence>
<gene>
    <name evidence="2" type="ORF">Fot_56416</name>
</gene>
<sequence>MPDASNNLARTKTGKQQRLLCSSLSTRGDKAVGLQEHEIALTNILEKLQTMQMFSLHFVDFLIFEFPKLWGNGQFSDSSGGQLSSAHLSGSYTGSEHQKLTELFWIHQMNCFLLVIVDFIVWMMKISQWRILIVMILCTLHAPPRNIMYETKRVKITVIRKELLHNIPQRGEAFQVVTMREINPRSCKRQVLHEKTSRIYGVDEENERIENMNDDANGEDDFKERASGKRQDLPNCTNSMQAHTHKDFERSDRINSLHSKGQLWAWTER</sequence>
<evidence type="ECO:0000313" key="3">
    <source>
        <dbReference type="Proteomes" id="UP001604277"/>
    </source>
</evidence>
<proteinExistence type="predicted"/>
<dbReference type="AlphaFoldDB" id="A0ABD1P031"/>
<keyword evidence="3" id="KW-1185">Reference proteome</keyword>
<organism evidence="2 3">
    <name type="scientific">Forsythia ovata</name>
    <dbReference type="NCBI Taxonomy" id="205694"/>
    <lineage>
        <taxon>Eukaryota</taxon>
        <taxon>Viridiplantae</taxon>
        <taxon>Streptophyta</taxon>
        <taxon>Embryophyta</taxon>
        <taxon>Tracheophyta</taxon>
        <taxon>Spermatophyta</taxon>
        <taxon>Magnoliopsida</taxon>
        <taxon>eudicotyledons</taxon>
        <taxon>Gunneridae</taxon>
        <taxon>Pentapetalae</taxon>
        <taxon>asterids</taxon>
        <taxon>lamiids</taxon>
        <taxon>Lamiales</taxon>
        <taxon>Oleaceae</taxon>
        <taxon>Forsythieae</taxon>
        <taxon>Forsythia</taxon>
    </lineage>
</organism>
<dbReference type="EMBL" id="JBFOLJ010000043">
    <property type="protein sequence ID" value="KAL2457220.1"/>
    <property type="molecule type" value="Genomic_DNA"/>
</dbReference>
<evidence type="ECO:0000313" key="2">
    <source>
        <dbReference type="EMBL" id="KAL2457220.1"/>
    </source>
</evidence>
<feature type="compositionally biased region" description="Basic and acidic residues" evidence="1">
    <location>
        <begin position="244"/>
        <end position="254"/>
    </location>
</feature>